<dbReference type="EMBL" id="UOFQ01000131">
    <property type="protein sequence ID" value="VAW89386.1"/>
    <property type="molecule type" value="Genomic_DNA"/>
</dbReference>
<dbReference type="AlphaFoldDB" id="A0A3B1A981"/>
<dbReference type="InterPro" id="IPR029063">
    <property type="entry name" value="SAM-dependent_MTases_sf"/>
</dbReference>
<accession>A0A3B1A981</accession>
<proteinExistence type="predicted"/>
<dbReference type="Pfam" id="PF13847">
    <property type="entry name" value="Methyltransf_31"/>
    <property type="match status" value="1"/>
</dbReference>
<dbReference type="SUPFAM" id="SSF53335">
    <property type="entry name" value="S-adenosyl-L-methionine-dependent methyltransferases"/>
    <property type="match status" value="1"/>
</dbReference>
<organism evidence="2">
    <name type="scientific">hydrothermal vent metagenome</name>
    <dbReference type="NCBI Taxonomy" id="652676"/>
    <lineage>
        <taxon>unclassified sequences</taxon>
        <taxon>metagenomes</taxon>
        <taxon>ecological metagenomes</taxon>
    </lineage>
</organism>
<dbReference type="PANTHER" id="PTHR43861">
    <property type="entry name" value="TRANS-ACONITATE 2-METHYLTRANSFERASE-RELATED"/>
    <property type="match status" value="1"/>
</dbReference>
<dbReference type="InterPro" id="IPR025714">
    <property type="entry name" value="Methyltranfer_dom"/>
</dbReference>
<evidence type="ECO:0000259" key="1">
    <source>
        <dbReference type="Pfam" id="PF13847"/>
    </source>
</evidence>
<reference evidence="2" key="1">
    <citation type="submission" date="2018-06" db="EMBL/GenBank/DDBJ databases">
        <authorList>
            <person name="Zhirakovskaya E."/>
        </authorList>
    </citation>
    <scope>NUCLEOTIDE SEQUENCE</scope>
</reference>
<dbReference type="Gene3D" id="3.40.50.150">
    <property type="entry name" value="Vaccinia Virus protein VP39"/>
    <property type="match status" value="1"/>
</dbReference>
<name>A0A3B1A981_9ZZZZ</name>
<dbReference type="CDD" id="cd02440">
    <property type="entry name" value="AdoMet_MTases"/>
    <property type="match status" value="1"/>
</dbReference>
<evidence type="ECO:0000313" key="2">
    <source>
        <dbReference type="EMBL" id="VAW89386.1"/>
    </source>
</evidence>
<gene>
    <name evidence="2" type="ORF">MNBD_GAMMA17-789</name>
</gene>
<sequence length="208" mass="22621">MGNSVKFWDKISARYAKQPITDEAAYQKKLAVTREYLTSGMSVLEIGCGTGLTAINHSLYVGNILAIDASSKMIAIAQAKAAKEKVGNVIFEQSTIEDLKIGTNSLDVVLALSVLHLVDERDEVIANVYKMLKPGGVFVSSTMCLGDSMMKLLKFIVPVGMFFGFMPSVKVFTANEFEASLTKAGFEIEHRWLPGKGAALFLVARKMG</sequence>
<protein>
    <recommendedName>
        <fullName evidence="1">Methyltransferase domain-containing protein</fullName>
    </recommendedName>
</protein>
<feature type="domain" description="Methyltransferase" evidence="1">
    <location>
        <begin position="38"/>
        <end position="145"/>
    </location>
</feature>